<evidence type="ECO:0000256" key="1">
    <source>
        <dbReference type="SAM" id="MobiDB-lite"/>
    </source>
</evidence>
<dbReference type="Proteomes" id="UP000053328">
    <property type="component" value="Unassembled WGS sequence"/>
</dbReference>
<proteinExistence type="predicted"/>
<gene>
    <name evidence="2" type="ORF">PV08_00444</name>
</gene>
<feature type="compositionally biased region" description="Basic and acidic residues" evidence="1">
    <location>
        <begin position="32"/>
        <end position="46"/>
    </location>
</feature>
<dbReference type="VEuPathDB" id="FungiDB:PV08_00444"/>
<feature type="compositionally biased region" description="Polar residues" evidence="1">
    <location>
        <begin position="17"/>
        <end position="29"/>
    </location>
</feature>
<dbReference type="GeneID" id="27327527"/>
<evidence type="ECO:0000313" key="3">
    <source>
        <dbReference type="Proteomes" id="UP000053328"/>
    </source>
</evidence>
<dbReference type="HOGENOM" id="CLU_182434_1_0_1"/>
<dbReference type="RefSeq" id="XP_016240085.1">
    <property type="nucleotide sequence ID" value="XM_016374809.1"/>
</dbReference>
<organism evidence="2 3">
    <name type="scientific">Exophiala spinifera</name>
    <dbReference type="NCBI Taxonomy" id="91928"/>
    <lineage>
        <taxon>Eukaryota</taxon>
        <taxon>Fungi</taxon>
        <taxon>Dikarya</taxon>
        <taxon>Ascomycota</taxon>
        <taxon>Pezizomycotina</taxon>
        <taxon>Eurotiomycetes</taxon>
        <taxon>Chaetothyriomycetidae</taxon>
        <taxon>Chaetothyriales</taxon>
        <taxon>Herpotrichiellaceae</taxon>
        <taxon>Exophiala</taxon>
    </lineage>
</organism>
<accession>A0A0D2C8J3</accession>
<sequence length="72" mass="7583">MSAPNAGRQSPDPERQSGAQQGDHPSQPGSGKIDESKAKDEGKGQDDQTFGLADNPKHILQDHSEATTSKKG</sequence>
<reference evidence="2 3" key="1">
    <citation type="submission" date="2015-01" db="EMBL/GenBank/DDBJ databases">
        <title>The Genome Sequence of Exophiala spinifera CBS89968.</title>
        <authorList>
            <consortium name="The Broad Institute Genomics Platform"/>
            <person name="Cuomo C."/>
            <person name="de Hoog S."/>
            <person name="Gorbushina A."/>
            <person name="Stielow B."/>
            <person name="Teixiera M."/>
            <person name="Abouelleil A."/>
            <person name="Chapman S.B."/>
            <person name="Priest M."/>
            <person name="Young S.K."/>
            <person name="Wortman J."/>
            <person name="Nusbaum C."/>
            <person name="Birren B."/>
        </authorList>
    </citation>
    <scope>NUCLEOTIDE SEQUENCE [LARGE SCALE GENOMIC DNA]</scope>
    <source>
        <strain evidence="2 3">CBS 89968</strain>
    </source>
</reference>
<keyword evidence="3" id="KW-1185">Reference proteome</keyword>
<protein>
    <submittedName>
        <fullName evidence="2">Uncharacterized protein</fullName>
    </submittedName>
</protein>
<feature type="compositionally biased region" description="Basic and acidic residues" evidence="1">
    <location>
        <begin position="55"/>
        <end position="65"/>
    </location>
</feature>
<dbReference type="OrthoDB" id="5375886at2759"/>
<dbReference type="AlphaFoldDB" id="A0A0D2C8J3"/>
<dbReference type="EMBL" id="KN847492">
    <property type="protein sequence ID" value="KIW19869.1"/>
    <property type="molecule type" value="Genomic_DNA"/>
</dbReference>
<feature type="region of interest" description="Disordered" evidence="1">
    <location>
        <begin position="1"/>
        <end position="72"/>
    </location>
</feature>
<name>A0A0D2C8J3_9EURO</name>
<evidence type="ECO:0000313" key="2">
    <source>
        <dbReference type="EMBL" id="KIW19869.1"/>
    </source>
</evidence>